<proteinExistence type="predicted"/>
<sequence length="201" mass="21688">MTDVTTRPSVLHLVRHGESTWNLAGRIQGQSAEAGGLTAAGRAQAQLTADLLAERPVRPTAVIASDLVRARETAEIIAARLDLPLEFDPEIREQNLGVLEGQRLDSPFADDPTAQDTVDRLWREPFLRPDTGESIADMYDRVHRAFRRHAEARPGLDIVLVTHGGPVRMAATAEPPTPGVPVPRIGVDNASVTSITISAVS</sequence>
<evidence type="ECO:0000256" key="2">
    <source>
        <dbReference type="ARBA" id="ARBA00023235"/>
    </source>
</evidence>
<dbReference type="Pfam" id="PF00300">
    <property type="entry name" value="His_Phos_1"/>
    <property type="match status" value="1"/>
</dbReference>
<evidence type="ECO:0000256" key="1">
    <source>
        <dbReference type="ARBA" id="ARBA00023152"/>
    </source>
</evidence>
<dbReference type="PANTHER" id="PTHR48100:SF1">
    <property type="entry name" value="HISTIDINE PHOSPHATASE FAMILY PROTEIN-RELATED"/>
    <property type="match status" value="1"/>
</dbReference>
<dbReference type="RefSeq" id="WP_273935187.1">
    <property type="nucleotide sequence ID" value="NZ_CP097263.1"/>
</dbReference>
<dbReference type="InterPro" id="IPR001345">
    <property type="entry name" value="PG/BPGM_mutase_AS"/>
</dbReference>
<dbReference type="InterPro" id="IPR013078">
    <property type="entry name" value="His_Pase_superF_clade-1"/>
</dbReference>
<dbReference type="Gene3D" id="3.40.50.1240">
    <property type="entry name" value="Phosphoglycerate mutase-like"/>
    <property type="match status" value="1"/>
</dbReference>
<evidence type="ECO:0000313" key="4">
    <source>
        <dbReference type="Proteomes" id="UP001589810"/>
    </source>
</evidence>
<dbReference type="SMART" id="SM00855">
    <property type="entry name" value="PGAM"/>
    <property type="match status" value="1"/>
</dbReference>
<dbReference type="EMBL" id="JBHLUD010000007">
    <property type="protein sequence ID" value="MFC0543691.1"/>
    <property type="molecule type" value="Genomic_DNA"/>
</dbReference>
<reference evidence="3 4" key="1">
    <citation type="submission" date="2024-09" db="EMBL/GenBank/DDBJ databases">
        <authorList>
            <person name="Sun Q."/>
            <person name="Mori K."/>
        </authorList>
    </citation>
    <scope>NUCLEOTIDE SEQUENCE [LARGE SCALE GENOMIC DNA]</scope>
    <source>
        <strain evidence="3 4">TBRC 1432</strain>
    </source>
</reference>
<organism evidence="3 4">
    <name type="scientific">Kutzneria chonburiensis</name>
    <dbReference type="NCBI Taxonomy" id="1483604"/>
    <lineage>
        <taxon>Bacteria</taxon>
        <taxon>Bacillati</taxon>
        <taxon>Actinomycetota</taxon>
        <taxon>Actinomycetes</taxon>
        <taxon>Pseudonocardiales</taxon>
        <taxon>Pseudonocardiaceae</taxon>
        <taxon>Kutzneria</taxon>
    </lineage>
</organism>
<comment type="caution">
    <text evidence="3">The sequence shown here is derived from an EMBL/GenBank/DDBJ whole genome shotgun (WGS) entry which is preliminary data.</text>
</comment>
<accession>A0ABV6MV46</accession>
<keyword evidence="1" id="KW-0324">Glycolysis</keyword>
<dbReference type="InterPro" id="IPR029033">
    <property type="entry name" value="His_PPase_superfam"/>
</dbReference>
<dbReference type="SUPFAM" id="SSF53254">
    <property type="entry name" value="Phosphoglycerate mutase-like"/>
    <property type="match status" value="1"/>
</dbReference>
<dbReference type="PROSITE" id="PS00175">
    <property type="entry name" value="PG_MUTASE"/>
    <property type="match status" value="1"/>
</dbReference>
<dbReference type="InterPro" id="IPR050275">
    <property type="entry name" value="PGM_Phosphatase"/>
</dbReference>
<dbReference type="Proteomes" id="UP001589810">
    <property type="component" value="Unassembled WGS sequence"/>
</dbReference>
<keyword evidence="2" id="KW-0413">Isomerase</keyword>
<gene>
    <name evidence="3" type="ORF">ACFFH7_19465</name>
</gene>
<dbReference type="PANTHER" id="PTHR48100">
    <property type="entry name" value="BROAD-SPECIFICITY PHOSPHATASE YOR283W-RELATED"/>
    <property type="match status" value="1"/>
</dbReference>
<keyword evidence="4" id="KW-1185">Reference proteome</keyword>
<evidence type="ECO:0000313" key="3">
    <source>
        <dbReference type="EMBL" id="MFC0543691.1"/>
    </source>
</evidence>
<dbReference type="CDD" id="cd07067">
    <property type="entry name" value="HP_PGM_like"/>
    <property type="match status" value="1"/>
</dbReference>
<name>A0ABV6MV46_9PSEU</name>
<protein>
    <submittedName>
        <fullName evidence="3">Histidine phosphatase family protein</fullName>
    </submittedName>
</protein>